<proteinExistence type="predicted"/>
<feature type="region of interest" description="Disordered" evidence="1">
    <location>
        <begin position="314"/>
        <end position="352"/>
    </location>
</feature>
<dbReference type="EMBL" id="FMTS01000001">
    <property type="protein sequence ID" value="SCW38052.1"/>
    <property type="molecule type" value="Genomic_DNA"/>
</dbReference>
<keyword evidence="2" id="KW-0812">Transmembrane</keyword>
<dbReference type="Proteomes" id="UP000199150">
    <property type="component" value="Unassembled WGS sequence"/>
</dbReference>
<organism evidence="3 4">
    <name type="scientific">Asticcacaulis taihuensis</name>
    <dbReference type="NCBI Taxonomy" id="260084"/>
    <lineage>
        <taxon>Bacteria</taxon>
        <taxon>Pseudomonadati</taxon>
        <taxon>Pseudomonadota</taxon>
        <taxon>Alphaproteobacteria</taxon>
        <taxon>Caulobacterales</taxon>
        <taxon>Caulobacteraceae</taxon>
        <taxon>Asticcacaulis</taxon>
    </lineage>
</organism>
<keyword evidence="4" id="KW-1185">Reference proteome</keyword>
<name>A0A1G4Q0J6_9CAUL</name>
<sequence>MQAGIIRMRDRVGDSMELWLAGVTARTSRRSRLAGAIVLALILHGLLFWMLVATHPEIWNLDSQFVEEPFLPAEIWDVPPPKPEPEVKPEPVPVIVPREVQRPDTPQPVDEAPRQMEQAPPAVVPQPVVQPQPVKPITVTIPKEKPLDITAPATVADAPPSPSMSARAKKKAQEELDAKAQETVGQVSDLNLHETPDINIPALQKVAPSGLAPADSSGGRLGAMQPPAGLPSGVGALKGGRGQVTQALQNHDWCVSTQKAGKPLPADCQMTDLASQKNLGPKPDAGLQAAVAKKDQTLRYKTSAGNDAYWNRVTHVPTAADQRDQAPQPGAYSSAKDQRNMGNGGGTADPKK</sequence>
<dbReference type="OrthoDB" id="7171847at2"/>
<evidence type="ECO:0000313" key="3">
    <source>
        <dbReference type="EMBL" id="SCW38052.1"/>
    </source>
</evidence>
<keyword evidence="2" id="KW-1133">Transmembrane helix</keyword>
<evidence type="ECO:0000256" key="1">
    <source>
        <dbReference type="SAM" id="MobiDB-lite"/>
    </source>
</evidence>
<dbReference type="AlphaFoldDB" id="A0A1G4Q0J6"/>
<gene>
    <name evidence="3" type="ORF">SAMN02927928_0819</name>
</gene>
<feature type="transmembrane region" description="Helical" evidence="2">
    <location>
        <begin position="33"/>
        <end position="52"/>
    </location>
</feature>
<evidence type="ECO:0000256" key="2">
    <source>
        <dbReference type="SAM" id="Phobius"/>
    </source>
</evidence>
<accession>A0A1G4Q0J6</accession>
<dbReference type="RefSeq" id="WP_090643955.1">
    <property type="nucleotide sequence ID" value="NZ_CBCRYE010000001.1"/>
</dbReference>
<reference evidence="4" key="1">
    <citation type="submission" date="2016-10" db="EMBL/GenBank/DDBJ databases">
        <authorList>
            <person name="Varghese N."/>
            <person name="Submissions S."/>
        </authorList>
    </citation>
    <scope>NUCLEOTIDE SEQUENCE [LARGE SCALE GENOMIC DNA]</scope>
    <source>
        <strain evidence="4">CGMCC 1.3431</strain>
    </source>
</reference>
<evidence type="ECO:0000313" key="4">
    <source>
        <dbReference type="Proteomes" id="UP000199150"/>
    </source>
</evidence>
<feature type="compositionally biased region" description="Gly residues" evidence="1">
    <location>
        <begin position="342"/>
        <end position="352"/>
    </location>
</feature>
<keyword evidence="2" id="KW-0472">Membrane</keyword>
<protein>
    <submittedName>
        <fullName evidence="3">Uncharacterized protein</fullName>
    </submittedName>
</protein>
<dbReference type="STRING" id="260084.SAMN02927928_0819"/>